<dbReference type="Pfam" id="PF13183">
    <property type="entry name" value="Fer4_8"/>
    <property type="match status" value="1"/>
</dbReference>
<keyword evidence="4 6" id="KW-0408">Iron</keyword>
<evidence type="ECO:0000256" key="1">
    <source>
        <dbReference type="ARBA" id="ARBA00022485"/>
    </source>
</evidence>
<dbReference type="SUPFAM" id="SSF54862">
    <property type="entry name" value="4Fe-4S ferredoxins"/>
    <property type="match status" value="1"/>
</dbReference>
<dbReference type="EC" id="1.1.99.14" evidence="6"/>
<dbReference type="Pfam" id="PF02754">
    <property type="entry name" value="CCG"/>
    <property type="match status" value="2"/>
</dbReference>
<dbReference type="Gene3D" id="1.10.1060.10">
    <property type="entry name" value="Alpha-helical ferredoxin"/>
    <property type="match status" value="1"/>
</dbReference>
<accession>A0A1N6FTY1</accession>
<dbReference type="InterPro" id="IPR009051">
    <property type="entry name" value="Helical_ferredxn"/>
</dbReference>
<reference evidence="9 10" key="1">
    <citation type="submission" date="2016-12" db="EMBL/GenBank/DDBJ databases">
        <authorList>
            <person name="Song W.-J."/>
            <person name="Kurnit D.M."/>
        </authorList>
    </citation>
    <scope>NUCLEOTIDE SEQUENCE [LARGE SCALE GENOMIC DNA]</scope>
    <source>
        <strain evidence="9 10">ATCC 49181</strain>
    </source>
</reference>
<evidence type="ECO:0000256" key="5">
    <source>
        <dbReference type="ARBA" id="ARBA00023014"/>
    </source>
</evidence>
<dbReference type="PANTHER" id="PTHR32479">
    <property type="entry name" value="GLYCOLATE OXIDASE IRON-SULFUR SUBUNIT"/>
    <property type="match status" value="1"/>
</dbReference>
<evidence type="ECO:0000313" key="10">
    <source>
        <dbReference type="Proteomes" id="UP000185062"/>
    </source>
</evidence>
<dbReference type="AlphaFoldDB" id="A0A1N6FTY1"/>
<dbReference type="PIRSF" id="PIRSF000139">
    <property type="entry name" value="Glc_ox_4Fe-4S"/>
    <property type="match status" value="1"/>
</dbReference>
<evidence type="ECO:0000313" key="9">
    <source>
        <dbReference type="EMBL" id="SIN98755.1"/>
    </source>
</evidence>
<dbReference type="GO" id="GO:0046872">
    <property type="term" value="F:metal ion binding"/>
    <property type="evidence" value="ECO:0007669"/>
    <property type="project" value="UniProtKB-UniRule"/>
</dbReference>
<feature type="region of interest" description="Disordered" evidence="7">
    <location>
        <begin position="308"/>
        <end position="327"/>
    </location>
</feature>
<dbReference type="InterPro" id="IPR017896">
    <property type="entry name" value="4Fe4S_Fe-S-bd"/>
</dbReference>
<evidence type="ECO:0000256" key="6">
    <source>
        <dbReference type="PIRNR" id="PIRNR000139"/>
    </source>
</evidence>
<comment type="cofactor">
    <cofactor evidence="6">
        <name>[4Fe-4S] cluster</name>
        <dbReference type="ChEBI" id="CHEBI:49883"/>
    </cofactor>
    <text evidence="6">Binds 2 [4Fe-4S] clusters.</text>
</comment>
<dbReference type="eggNOG" id="COG0247">
    <property type="taxonomic scope" value="Bacteria"/>
</dbReference>
<dbReference type="EMBL" id="FSRO01000001">
    <property type="protein sequence ID" value="SIN98755.1"/>
    <property type="molecule type" value="Genomic_DNA"/>
</dbReference>
<evidence type="ECO:0000256" key="7">
    <source>
        <dbReference type="SAM" id="MobiDB-lite"/>
    </source>
</evidence>
<feature type="compositionally biased region" description="Polar residues" evidence="7">
    <location>
        <begin position="313"/>
        <end position="327"/>
    </location>
</feature>
<evidence type="ECO:0000256" key="3">
    <source>
        <dbReference type="ARBA" id="ARBA00022737"/>
    </source>
</evidence>
<keyword evidence="1 6" id="KW-0004">4Fe-4S</keyword>
<dbReference type="InterPro" id="IPR004017">
    <property type="entry name" value="Cys_rich_dom"/>
</dbReference>
<protein>
    <recommendedName>
        <fullName evidence="6">Glycolate oxidase iron-sulfur subunit</fullName>
        <ecNumber evidence="6">1.1.99.14</ecNumber>
    </recommendedName>
</protein>
<keyword evidence="2 6" id="KW-0479">Metal-binding</keyword>
<proteinExistence type="predicted"/>
<dbReference type="Proteomes" id="UP000185062">
    <property type="component" value="Unassembled WGS sequence"/>
</dbReference>
<dbReference type="PROSITE" id="PS51379">
    <property type="entry name" value="4FE4S_FER_2"/>
    <property type="match status" value="2"/>
</dbReference>
<dbReference type="GO" id="GO:0051539">
    <property type="term" value="F:4 iron, 4 sulfur cluster binding"/>
    <property type="evidence" value="ECO:0007669"/>
    <property type="project" value="UniProtKB-UniRule"/>
</dbReference>
<dbReference type="PROSITE" id="PS00198">
    <property type="entry name" value="4FE4S_FER_1"/>
    <property type="match status" value="2"/>
</dbReference>
<dbReference type="InterPro" id="IPR012257">
    <property type="entry name" value="Glc_ox_4Fe-4S"/>
</dbReference>
<comment type="function">
    <text evidence="6">Component of a complex that catalyzes the oxidation of glycolate to glyoxylate.</text>
</comment>
<comment type="catalytic activity">
    <reaction evidence="6">
        <text>glycolate + A = glyoxylate + AH2</text>
        <dbReference type="Rhea" id="RHEA:21264"/>
        <dbReference type="ChEBI" id="CHEBI:13193"/>
        <dbReference type="ChEBI" id="CHEBI:17499"/>
        <dbReference type="ChEBI" id="CHEBI:29805"/>
        <dbReference type="ChEBI" id="CHEBI:36655"/>
        <dbReference type="EC" id="1.1.99.14"/>
    </reaction>
</comment>
<evidence type="ECO:0000259" key="8">
    <source>
        <dbReference type="PROSITE" id="PS51379"/>
    </source>
</evidence>
<gene>
    <name evidence="9" type="ORF">SAMN02743940_0403</name>
</gene>
<sequence length="476" mass="53028">MSSVKFLPEFSQDFIRKEADRCVSCGLCLPHCPTYYLTKSEADSPRGRIALMNGVVSERIPMNERFIQHMDRCLTCRACELVCPNNVAYGKLIDETRVMMAASSFTPLSKQSDLTRSRNRAVKKKSRLRILAEKEIIAKPARFDSLRLLFRFFQKSRLSHWLQKSRQLGKIKLAKLIVQLPPVGLPYRSSVNNRKTTQSKWQETYPAVGAVRGEVGLFLGCVARLVDVATLNSAIYVLNRLGYTVSVPPDQTCCGALHQHSGETRMAAQLAQQNKMAFERYNLDTIISTVSGCGVQLVESGHVYGREGKSEPASVSRNSRNNHVVSGSEGSKEIKRLNSITDISKFLTVAEGWEDIEIQPLPYKIAVHEPCSLRNVLRDQAYPYALIARIPQAEVVPLKGNSQCCGAAGTYFLDQQDLAEKLLNDKVSAVLDSRIRYLVTSNIGCSLHIANGLREIGSDVELLHPVTLLARQMGIQ</sequence>
<keyword evidence="10" id="KW-1185">Reference proteome</keyword>
<keyword evidence="6" id="KW-0249">Electron transport</keyword>
<dbReference type="PANTHER" id="PTHR32479:SF17">
    <property type="entry name" value="GLYCOLATE OXIDASE IRON-SULFUR SUBUNIT"/>
    <property type="match status" value="1"/>
</dbReference>
<name>A0A1N6FTY1_9PROT</name>
<keyword evidence="6" id="KW-0813">Transport</keyword>
<evidence type="ECO:0000256" key="4">
    <source>
        <dbReference type="ARBA" id="ARBA00023004"/>
    </source>
</evidence>
<organism evidence="9 10">
    <name type="scientific">Nitrosomonas cryotolerans ATCC 49181</name>
    <dbReference type="NCBI Taxonomy" id="1131553"/>
    <lineage>
        <taxon>Bacteria</taxon>
        <taxon>Pseudomonadati</taxon>
        <taxon>Pseudomonadota</taxon>
        <taxon>Betaproteobacteria</taxon>
        <taxon>Nitrosomonadales</taxon>
        <taxon>Nitrosomonadaceae</taxon>
        <taxon>Nitrosomonas</taxon>
    </lineage>
</organism>
<comment type="catalytic activity">
    <reaction evidence="6">
        <text>(R)-lactate + A = pyruvate + AH2</text>
        <dbReference type="Rhea" id="RHEA:15089"/>
        <dbReference type="ChEBI" id="CHEBI:13193"/>
        <dbReference type="ChEBI" id="CHEBI:15361"/>
        <dbReference type="ChEBI" id="CHEBI:16004"/>
        <dbReference type="ChEBI" id="CHEBI:17499"/>
    </reaction>
</comment>
<keyword evidence="3" id="KW-0677">Repeat</keyword>
<dbReference type="STRING" id="44575.SAMN05216419_101827"/>
<feature type="domain" description="4Fe-4S ferredoxin-type" evidence="8">
    <location>
        <begin position="64"/>
        <end position="95"/>
    </location>
</feature>
<keyword evidence="5 6" id="KW-0411">Iron-sulfur</keyword>
<evidence type="ECO:0000256" key="2">
    <source>
        <dbReference type="ARBA" id="ARBA00022723"/>
    </source>
</evidence>
<feature type="domain" description="4Fe-4S ferredoxin-type" evidence="8">
    <location>
        <begin position="13"/>
        <end position="42"/>
    </location>
</feature>
<dbReference type="GO" id="GO:0019154">
    <property type="term" value="F:glycolate dehydrogenase activity"/>
    <property type="evidence" value="ECO:0007669"/>
    <property type="project" value="UniProtKB-EC"/>
</dbReference>
<dbReference type="RefSeq" id="WP_036573088.1">
    <property type="nucleotide sequence ID" value="NZ_FSRO01000001.1"/>
</dbReference>
<dbReference type="InterPro" id="IPR017900">
    <property type="entry name" value="4Fe4S_Fe_S_CS"/>
</dbReference>